<dbReference type="RefSeq" id="WP_211599271.1">
    <property type="nucleotide sequence ID" value="NZ_JAGRQI010000026.1"/>
</dbReference>
<name>A0AAW8CRJ9_9PAST</name>
<proteinExistence type="predicted"/>
<dbReference type="Proteomes" id="UP001230466">
    <property type="component" value="Unassembled WGS sequence"/>
</dbReference>
<dbReference type="AlphaFoldDB" id="A0AAW8CRJ9"/>
<comment type="caution">
    <text evidence="1">The sequence shown here is derived from an EMBL/GenBank/DDBJ whole genome shotgun (WGS) entry which is preliminary data.</text>
</comment>
<evidence type="ECO:0000313" key="2">
    <source>
        <dbReference type="Proteomes" id="UP001230466"/>
    </source>
</evidence>
<sequence>MTGLSAIYNEAIQRGDFTLAFELRNGRGRFIFFMFFDENDKDSKDYLYLYLQNTNQIHNLKLYGSHRNGDFFIYFNEKLQRVIRDELQLNGNGVNPFNLEHFFQEINAAIPQRLERNQNVTILRRHYNNIQNRIPTEIIDEADKIYWLGFMRTHGTPRPQTLRKLYLYTDSTPEEIDRILTAIEPYNITLRWTNDPDKAKNTDFVTMMNNLNQYIN</sequence>
<protein>
    <submittedName>
        <fullName evidence="1">Uncharacterized protein</fullName>
    </submittedName>
</protein>
<accession>A0AAW8CRJ9</accession>
<evidence type="ECO:0000313" key="1">
    <source>
        <dbReference type="EMBL" id="MDP8187012.1"/>
    </source>
</evidence>
<dbReference type="EMBL" id="JASAYJ010000007">
    <property type="protein sequence ID" value="MDP8187012.1"/>
    <property type="molecule type" value="Genomic_DNA"/>
</dbReference>
<reference evidence="1" key="1">
    <citation type="journal article" date="2023" name="Front. Microbiol.">
        <title>Phylogeography and host specificity of Pasteurellaceae pathogenic to sea-farmed fish in the north-east Atlantic.</title>
        <authorList>
            <person name="Gulla S."/>
            <person name="Colquhoun D.J."/>
            <person name="Olsen A.B."/>
            <person name="Spilsberg B."/>
            <person name="Lagesen K."/>
            <person name="Aakesson C.P."/>
            <person name="Strom S."/>
            <person name="Manji F."/>
            <person name="Birkbeck T.H."/>
            <person name="Nilsen H.K."/>
        </authorList>
    </citation>
    <scope>NUCLEOTIDE SEQUENCE</scope>
    <source>
        <strain evidence="1">VIB1234</strain>
    </source>
</reference>
<organism evidence="1 2">
    <name type="scientific">Pasteurella atlantica</name>
    <dbReference type="NCBI Taxonomy" id="2827233"/>
    <lineage>
        <taxon>Bacteria</taxon>
        <taxon>Pseudomonadati</taxon>
        <taxon>Pseudomonadota</taxon>
        <taxon>Gammaproteobacteria</taxon>
        <taxon>Pasteurellales</taxon>
        <taxon>Pasteurellaceae</taxon>
        <taxon>Pasteurella</taxon>
    </lineage>
</organism>
<gene>
    <name evidence="1" type="ORF">QJU78_04385</name>
</gene>